<dbReference type="Proteomes" id="UP000025227">
    <property type="component" value="Unplaced"/>
</dbReference>
<keyword evidence="1" id="KW-1133">Transmembrane helix</keyword>
<sequence length="137" mass="15489">MVYVNNSDGSYTVLGISKQDDLINQFTYIGSSALYGVIGFVLNVKVLVYLHGMLRLSNSVRMVGHEKGMVFCTLIVFGFTMLMCIQQTLRGIAILTENTEFFNSMTVQVGDVYLQWCSLFVIHWGVQKVYGEGRDFF</sequence>
<organism evidence="2 3">
    <name type="scientific">Haemonchus contortus</name>
    <name type="common">Barber pole worm</name>
    <dbReference type="NCBI Taxonomy" id="6289"/>
    <lineage>
        <taxon>Eukaryota</taxon>
        <taxon>Metazoa</taxon>
        <taxon>Ecdysozoa</taxon>
        <taxon>Nematoda</taxon>
        <taxon>Chromadorea</taxon>
        <taxon>Rhabditida</taxon>
        <taxon>Rhabditina</taxon>
        <taxon>Rhabditomorpha</taxon>
        <taxon>Strongyloidea</taxon>
        <taxon>Trichostrongylidae</taxon>
        <taxon>Haemonchus</taxon>
    </lineage>
</organism>
<evidence type="ECO:0000313" key="3">
    <source>
        <dbReference type="WBParaSite" id="HCON_00175390-00001"/>
    </source>
</evidence>
<protein>
    <submittedName>
        <fullName evidence="3">7TM GPCR domain containing protein</fullName>
    </submittedName>
</protein>
<dbReference type="AlphaFoldDB" id="A0A912N6X4"/>
<keyword evidence="1" id="KW-0812">Transmembrane</keyword>
<dbReference type="WBParaSite" id="HCON_00175390-00001">
    <property type="protein sequence ID" value="HCON_00175390-00001"/>
    <property type="gene ID" value="HCON_00175390"/>
</dbReference>
<proteinExistence type="predicted"/>
<accession>A0A912N6X4</accession>
<name>A0A912N6X4_HAECO</name>
<keyword evidence="2" id="KW-1185">Reference proteome</keyword>
<evidence type="ECO:0000256" key="1">
    <source>
        <dbReference type="SAM" id="Phobius"/>
    </source>
</evidence>
<evidence type="ECO:0000313" key="2">
    <source>
        <dbReference type="Proteomes" id="UP000025227"/>
    </source>
</evidence>
<keyword evidence="1" id="KW-0472">Membrane</keyword>
<feature type="transmembrane region" description="Helical" evidence="1">
    <location>
        <begin position="68"/>
        <end position="85"/>
    </location>
</feature>
<reference evidence="3" key="1">
    <citation type="submission" date="2022-10" db="UniProtKB">
        <authorList>
            <consortium name="WormBaseParasite"/>
        </authorList>
    </citation>
    <scope>IDENTIFICATION</scope>
    <source>
        <strain evidence="3">MHco3</strain>
    </source>
</reference>
<feature type="transmembrane region" description="Helical" evidence="1">
    <location>
        <begin position="26"/>
        <end position="48"/>
    </location>
</feature>